<dbReference type="GO" id="GO:0016405">
    <property type="term" value="F:CoA-ligase activity"/>
    <property type="evidence" value="ECO:0007669"/>
    <property type="project" value="TreeGrafter"/>
</dbReference>
<dbReference type="VEuPathDB" id="VectorBase:LOC119159442"/>
<feature type="chain" id="PRO_5026705241" evidence="3">
    <location>
        <begin position="27"/>
        <end position="771"/>
    </location>
</feature>
<keyword evidence="3" id="KW-0732">Signal</keyword>
<dbReference type="InterPro" id="IPR025110">
    <property type="entry name" value="AMP-bd_C"/>
</dbReference>
<dbReference type="Gene3D" id="3.30.300.30">
    <property type="match status" value="1"/>
</dbReference>
<organism evidence="6">
    <name type="scientific">Rhipicephalus microplus</name>
    <name type="common">Cattle tick</name>
    <name type="synonym">Boophilus microplus</name>
    <dbReference type="NCBI Taxonomy" id="6941"/>
    <lineage>
        <taxon>Eukaryota</taxon>
        <taxon>Metazoa</taxon>
        <taxon>Ecdysozoa</taxon>
        <taxon>Arthropoda</taxon>
        <taxon>Chelicerata</taxon>
        <taxon>Arachnida</taxon>
        <taxon>Acari</taxon>
        <taxon>Parasitiformes</taxon>
        <taxon>Ixodida</taxon>
        <taxon>Ixodoidea</taxon>
        <taxon>Ixodidae</taxon>
        <taxon>Rhipicephalinae</taxon>
        <taxon>Rhipicephalus</taxon>
        <taxon>Boophilus</taxon>
    </lineage>
</organism>
<dbReference type="Pfam" id="PF00501">
    <property type="entry name" value="AMP-binding"/>
    <property type="match status" value="1"/>
</dbReference>
<dbReference type="SUPFAM" id="SSF56801">
    <property type="entry name" value="Acetyl-CoA synthetase-like"/>
    <property type="match status" value="1"/>
</dbReference>
<evidence type="ECO:0000259" key="4">
    <source>
        <dbReference type="Pfam" id="PF00501"/>
    </source>
</evidence>
<dbReference type="InterPro" id="IPR042099">
    <property type="entry name" value="ANL_N_sf"/>
</dbReference>
<dbReference type="PANTHER" id="PTHR24096:SF422">
    <property type="entry name" value="BCDNA.GH02901"/>
    <property type="match status" value="1"/>
</dbReference>
<dbReference type="InterPro" id="IPR045851">
    <property type="entry name" value="AMP-bd_C_sf"/>
</dbReference>
<evidence type="ECO:0000259" key="5">
    <source>
        <dbReference type="Pfam" id="PF13193"/>
    </source>
</evidence>
<comment type="subcellular location">
    <subcellularLocation>
        <location evidence="1">Peroxisome</location>
    </subcellularLocation>
</comment>
<feature type="signal peptide" evidence="3">
    <location>
        <begin position="1"/>
        <end position="26"/>
    </location>
</feature>
<protein>
    <submittedName>
        <fullName evidence="6">Putative acyl-coa synthetase</fullName>
    </submittedName>
</protein>
<feature type="domain" description="AMP-binding enzyme C-terminal" evidence="5">
    <location>
        <begin position="663"/>
        <end position="742"/>
    </location>
</feature>
<evidence type="ECO:0000256" key="2">
    <source>
        <dbReference type="ARBA" id="ARBA00023140"/>
    </source>
</evidence>
<evidence type="ECO:0000313" key="6">
    <source>
        <dbReference type="EMBL" id="NOV34294.1"/>
    </source>
</evidence>
<dbReference type="AlphaFoldDB" id="A0A6M2CLA5"/>
<dbReference type="PANTHER" id="PTHR24096">
    <property type="entry name" value="LONG-CHAIN-FATTY-ACID--COA LIGASE"/>
    <property type="match status" value="1"/>
</dbReference>
<accession>A0A6M2CLA5</accession>
<evidence type="ECO:0000256" key="1">
    <source>
        <dbReference type="ARBA" id="ARBA00004275"/>
    </source>
</evidence>
<keyword evidence="2" id="KW-0576">Peroxisome</keyword>
<proteinExistence type="predicted"/>
<dbReference type="OrthoDB" id="10253869at2759"/>
<sequence length="771" mass="85696">MHRPNWLRFFVTQLVVLSWQPFPVRIERQPVGVLQDAGVPHPGPADTLNSDYSFHEDGRDGCMPAQTVCAESSARQAHLWWYGPRMDRTYYVLSATSILPSPLEKSIKPGETIAATSGPGGTLRMHRPNWLRFFVTQLVVLSWQPFPVRIERQPVGVLQDAGVPHPGPADTLNSDYSFHEDGRDGCMPAQTVCAESSARQAHLWWYGPRMDRTYYVLSATSILPSPLEKSIKPGETIAATSGPGGTLRMHRPNWLRFFVTQICGDEKLTYGELREKVWHCAAKFRRQGIGKGDRLYVHIGNSIDSFVAVCSVPLTGASLVSSDIMWREDDIVDKIEKSNATHVLTDVIYAETFARITNRCKIKKTFLVGERRSGLDSGLGLCNNNESHCEIDIFDTGDGKLVTWTTAPDGASKGLEIPLDRFLAQTTSLVDAQMLTSDDVFLGDINISFLLILSFWILALHQGSAILISRTCHAVPFDVFDAVKDFKEVTIVSFASRMKQILNFIKTSENSDIPLKKSLRRIVLFGSSTPPELAKDLASTFQLKDLRSWYGMNEAGGFLTVPPNGDVSGIDVGFPVPGVRMKIIDPTSGKVLGPMQRGEVHFYTPYAASGYSGHSQDTIDIMDKQGWIHTGDLGYYDHDGRLFLCGRLKEMMVCQSRKVNPAEIECCLMEHAAVEEVAVVGMPCPDGEEFPAAMVVTKHGYSQNQDLANDLKRYVAERTASFMHLRGGVYFTDALPKSTRGKDRANMLRERLATLPRLDNAEESEASECVY</sequence>
<dbReference type="GO" id="GO:0005777">
    <property type="term" value="C:peroxisome"/>
    <property type="evidence" value="ECO:0007669"/>
    <property type="project" value="UniProtKB-SubCell"/>
</dbReference>
<feature type="domain" description="AMP-dependent synthetase/ligase" evidence="4">
    <location>
        <begin position="263"/>
        <end position="611"/>
    </location>
</feature>
<dbReference type="InterPro" id="IPR000873">
    <property type="entry name" value="AMP-dep_synth/lig_dom"/>
</dbReference>
<evidence type="ECO:0000256" key="3">
    <source>
        <dbReference type="SAM" id="SignalP"/>
    </source>
</evidence>
<dbReference type="EMBL" id="GHWJ01001557">
    <property type="protein sequence ID" value="NOV34294.1"/>
    <property type="molecule type" value="Transcribed_RNA"/>
</dbReference>
<reference evidence="6" key="1">
    <citation type="submission" date="2019-09" db="EMBL/GenBank/DDBJ databases">
        <title>Organ-specific transcriptomic study of the physiology of the cattle tick, Rhipicephalus microplus.</title>
        <authorList>
            <person name="Tirloni L."/>
            <person name="Braz G."/>
            <person name="Gandara A.C.P."/>
            <person name="Sabadin G.A."/>
            <person name="da Silva R.M."/>
            <person name="Guizzo M.G."/>
            <person name="Machado J.A."/>
            <person name="Costa E.P."/>
            <person name="Gomes H.F."/>
            <person name="Moraes J."/>
            <person name="Mota M.B.S."/>
            <person name="Mesquita R.D."/>
            <person name="Alvarenga P.H."/>
            <person name="Alves F."/>
            <person name="Seixas A."/>
            <person name="da Fonseca R.N."/>
            <person name="Fogaca A."/>
            <person name="Logullo C."/>
            <person name="Tanaka A."/>
            <person name="Daffre S."/>
            <person name="Termignoni C."/>
            <person name="Vaz I.S.Jr."/>
            <person name="Oliveira P.L."/>
            <person name="Ribeiro J.M."/>
        </authorList>
    </citation>
    <scope>NUCLEOTIDE SEQUENCE</scope>
    <source>
        <strain evidence="6">Porto Alegre</strain>
    </source>
</reference>
<name>A0A6M2CLA5_RHIMP</name>
<dbReference type="Pfam" id="PF13193">
    <property type="entry name" value="AMP-binding_C"/>
    <property type="match status" value="1"/>
</dbReference>
<dbReference type="Gene3D" id="3.40.50.12780">
    <property type="entry name" value="N-terminal domain of ligase-like"/>
    <property type="match status" value="1"/>
</dbReference>